<gene>
    <name evidence="3" type="ORF">QLQ12_07075</name>
</gene>
<keyword evidence="4" id="KW-1185">Reference proteome</keyword>
<accession>A0ABT6WF65</accession>
<comment type="caution">
    <text evidence="3">The sequence shown here is derived from an EMBL/GenBank/DDBJ whole genome shotgun (WGS) entry which is preliminary data.</text>
</comment>
<evidence type="ECO:0000313" key="4">
    <source>
        <dbReference type="Proteomes" id="UP001241758"/>
    </source>
</evidence>
<name>A0ABT6WF65_9ACTN</name>
<dbReference type="InterPro" id="IPR025443">
    <property type="entry name" value="DUF4307"/>
</dbReference>
<dbReference type="Pfam" id="PF14155">
    <property type="entry name" value="DUF4307"/>
    <property type="match status" value="1"/>
</dbReference>
<keyword evidence="2" id="KW-0812">Transmembrane</keyword>
<keyword evidence="2" id="KW-1133">Transmembrane helix</keyword>
<evidence type="ECO:0000256" key="2">
    <source>
        <dbReference type="SAM" id="Phobius"/>
    </source>
</evidence>
<sequence>MSETHATTPVFPPGRYGRRREGGQRRWLPILTAAVFGLGLAGLTFAYYEKFGQTDYKADIIGWQPASTEMVIEFRVRVPEGGAATCMLRARDYDGFEVGRRAVTVPAPEGGGSVEVRESVPTKSRGSVGDVMGCRATG</sequence>
<reference evidence="3 4" key="1">
    <citation type="submission" date="2023-05" db="EMBL/GenBank/DDBJ databases">
        <title>Actinoplanes sp. NEAU-A12 genome sequencing.</title>
        <authorList>
            <person name="Wang Z.-S."/>
        </authorList>
    </citation>
    <scope>NUCLEOTIDE SEQUENCE [LARGE SCALE GENOMIC DNA]</scope>
    <source>
        <strain evidence="3 4">NEAU-A12</strain>
    </source>
</reference>
<dbReference type="RefSeq" id="WP_282757982.1">
    <property type="nucleotide sequence ID" value="NZ_JASCTH010000004.1"/>
</dbReference>
<evidence type="ECO:0000256" key="1">
    <source>
        <dbReference type="SAM" id="MobiDB-lite"/>
    </source>
</evidence>
<feature type="transmembrane region" description="Helical" evidence="2">
    <location>
        <begin position="27"/>
        <end position="48"/>
    </location>
</feature>
<evidence type="ECO:0000313" key="3">
    <source>
        <dbReference type="EMBL" id="MDI6098363.1"/>
    </source>
</evidence>
<proteinExistence type="predicted"/>
<protein>
    <submittedName>
        <fullName evidence="3">DUF4307 domain-containing protein</fullName>
    </submittedName>
</protein>
<dbReference type="EMBL" id="JASCTH010000004">
    <property type="protein sequence ID" value="MDI6098363.1"/>
    <property type="molecule type" value="Genomic_DNA"/>
</dbReference>
<feature type="region of interest" description="Disordered" evidence="1">
    <location>
        <begin position="1"/>
        <end position="20"/>
    </location>
</feature>
<organism evidence="3 4">
    <name type="scientific">Actinoplanes sandaracinus</name>
    <dbReference type="NCBI Taxonomy" id="3045177"/>
    <lineage>
        <taxon>Bacteria</taxon>
        <taxon>Bacillati</taxon>
        <taxon>Actinomycetota</taxon>
        <taxon>Actinomycetes</taxon>
        <taxon>Micromonosporales</taxon>
        <taxon>Micromonosporaceae</taxon>
        <taxon>Actinoplanes</taxon>
    </lineage>
</organism>
<keyword evidence="2" id="KW-0472">Membrane</keyword>
<dbReference type="Proteomes" id="UP001241758">
    <property type="component" value="Unassembled WGS sequence"/>
</dbReference>